<comment type="caution">
    <text evidence="1">The sequence shown here is derived from an EMBL/GenBank/DDBJ whole genome shotgun (WGS) entry which is preliminary data.</text>
</comment>
<dbReference type="RefSeq" id="WP_307632306.1">
    <property type="nucleotide sequence ID" value="NZ_JAPHEH010000001.1"/>
</dbReference>
<reference evidence="1" key="2">
    <citation type="submission" date="2022-10" db="EMBL/GenBank/DDBJ databases">
        <authorList>
            <person name="Aronson H.S."/>
        </authorList>
    </citation>
    <scope>NUCLEOTIDE SEQUENCE</scope>
    <source>
        <strain evidence="1">RS19-109</strain>
    </source>
</reference>
<organism evidence="1 2">
    <name type="scientific">Thiovibrio frasassiensis</name>
    <dbReference type="NCBI Taxonomy" id="2984131"/>
    <lineage>
        <taxon>Bacteria</taxon>
        <taxon>Pseudomonadati</taxon>
        <taxon>Thermodesulfobacteriota</taxon>
        <taxon>Desulfobulbia</taxon>
        <taxon>Desulfobulbales</taxon>
        <taxon>Thiovibrionaceae</taxon>
        <taxon>Thiovibrio</taxon>
    </lineage>
</organism>
<keyword evidence="2" id="KW-1185">Reference proteome</keyword>
<dbReference type="Proteomes" id="UP001154240">
    <property type="component" value="Unassembled WGS sequence"/>
</dbReference>
<sequence length="64" mass="6857">MSIILVGDGKEEVLLENASLLEVTDDGVRVSALFEEPKFIRGAAVRAIDFLHGKVTVTKTKGAT</sequence>
<proteinExistence type="predicted"/>
<name>A0A9X4MEP6_9BACT</name>
<reference evidence="1" key="1">
    <citation type="journal article" date="2022" name="bioRxiv">
        <title>Thiovibrio frasassiensisgen. nov., sp. nov., an autotrophic, elemental sulfur disproportionating bacterium isolated from sulfidic karst sediment, and proposal of Thiovibrionaceae fam. nov.</title>
        <authorList>
            <person name="Aronson H."/>
            <person name="Thomas C."/>
            <person name="Bhattacharyya M."/>
            <person name="Eckstein S."/>
            <person name="Jensen S."/>
            <person name="Barco R."/>
            <person name="Macalady J."/>
            <person name="Amend J."/>
        </authorList>
    </citation>
    <scope>NUCLEOTIDE SEQUENCE</scope>
    <source>
        <strain evidence="1">RS19-109</strain>
    </source>
</reference>
<dbReference type="Pfam" id="PF10133">
    <property type="entry name" value="CooT"/>
    <property type="match status" value="1"/>
</dbReference>
<dbReference type="InterPro" id="IPR019300">
    <property type="entry name" value="CooT"/>
</dbReference>
<accession>A0A9X4MEP6</accession>
<evidence type="ECO:0000313" key="2">
    <source>
        <dbReference type="Proteomes" id="UP001154240"/>
    </source>
</evidence>
<evidence type="ECO:0000313" key="1">
    <source>
        <dbReference type="EMBL" id="MDG4475332.1"/>
    </source>
</evidence>
<dbReference type="EMBL" id="JAPHEH010000001">
    <property type="protein sequence ID" value="MDG4475332.1"/>
    <property type="molecule type" value="Genomic_DNA"/>
</dbReference>
<gene>
    <name evidence="1" type="ORF">OLX77_04050</name>
</gene>
<dbReference type="AlphaFoldDB" id="A0A9X4MEP6"/>
<protein>
    <submittedName>
        <fullName evidence="1">CooT family nickel-binding protein</fullName>
    </submittedName>
</protein>